<sequence length="105" mass="10250">MRKFAIIAAAATMAVGSIAATTGAEARPYGFHGGYGGYGHHGYYGGRRGIGTGAAVGLGIAGLAAGAIAAGAARDAYGYGAPAYGYGYAAPAYGYGAPGYYGYGY</sequence>
<evidence type="ECO:0000313" key="4">
    <source>
        <dbReference type="Proteomes" id="UP001236369"/>
    </source>
</evidence>
<dbReference type="RefSeq" id="WP_238249271.1">
    <property type="nucleotide sequence ID" value="NZ_BPQX01000028.1"/>
</dbReference>
<keyword evidence="4" id="KW-1185">Reference proteome</keyword>
<keyword evidence="1" id="KW-0472">Membrane</keyword>
<evidence type="ECO:0000256" key="1">
    <source>
        <dbReference type="SAM" id="Phobius"/>
    </source>
</evidence>
<feature type="transmembrane region" description="Helical" evidence="1">
    <location>
        <begin position="50"/>
        <end position="73"/>
    </location>
</feature>
<accession>A0ABU0HNW8</accession>
<protein>
    <recommendedName>
        <fullName evidence="5">Transmembrane protein</fullName>
    </recommendedName>
</protein>
<gene>
    <name evidence="3" type="ORF">QO016_003527</name>
</gene>
<dbReference type="Proteomes" id="UP001236369">
    <property type="component" value="Unassembled WGS sequence"/>
</dbReference>
<evidence type="ECO:0008006" key="5">
    <source>
        <dbReference type="Google" id="ProtNLM"/>
    </source>
</evidence>
<feature type="signal peptide" evidence="2">
    <location>
        <begin position="1"/>
        <end position="19"/>
    </location>
</feature>
<reference evidence="3 4" key="1">
    <citation type="submission" date="2023-07" db="EMBL/GenBank/DDBJ databases">
        <title>Genomic Encyclopedia of Type Strains, Phase IV (KMG-IV): sequencing the most valuable type-strain genomes for metagenomic binning, comparative biology and taxonomic classification.</title>
        <authorList>
            <person name="Goeker M."/>
        </authorList>
    </citation>
    <scope>NUCLEOTIDE SEQUENCE [LARGE SCALE GENOMIC DNA]</scope>
    <source>
        <strain evidence="3 4">DSM 19562</strain>
    </source>
</reference>
<keyword evidence="1" id="KW-1133">Transmembrane helix</keyword>
<dbReference type="EMBL" id="JAUSVV010000009">
    <property type="protein sequence ID" value="MDQ0444019.1"/>
    <property type="molecule type" value="Genomic_DNA"/>
</dbReference>
<feature type="chain" id="PRO_5047296731" description="Transmembrane protein" evidence="2">
    <location>
        <begin position="20"/>
        <end position="105"/>
    </location>
</feature>
<evidence type="ECO:0000313" key="3">
    <source>
        <dbReference type="EMBL" id="MDQ0444019.1"/>
    </source>
</evidence>
<keyword evidence="2" id="KW-0732">Signal</keyword>
<evidence type="ECO:0000256" key="2">
    <source>
        <dbReference type="SAM" id="SignalP"/>
    </source>
</evidence>
<proteinExistence type="predicted"/>
<organism evidence="3 4">
    <name type="scientific">Methylobacterium persicinum</name>
    <dbReference type="NCBI Taxonomy" id="374426"/>
    <lineage>
        <taxon>Bacteria</taxon>
        <taxon>Pseudomonadati</taxon>
        <taxon>Pseudomonadota</taxon>
        <taxon>Alphaproteobacteria</taxon>
        <taxon>Hyphomicrobiales</taxon>
        <taxon>Methylobacteriaceae</taxon>
        <taxon>Methylobacterium</taxon>
    </lineage>
</organism>
<keyword evidence="1" id="KW-0812">Transmembrane</keyword>
<comment type="caution">
    <text evidence="3">The sequence shown here is derived from an EMBL/GenBank/DDBJ whole genome shotgun (WGS) entry which is preliminary data.</text>
</comment>
<name>A0ABU0HNW8_9HYPH</name>